<proteinExistence type="inferred from homology"/>
<dbReference type="PROSITE" id="PS00086">
    <property type="entry name" value="CYTOCHROME_P450"/>
    <property type="match status" value="1"/>
</dbReference>
<dbReference type="Pfam" id="PF00067">
    <property type="entry name" value="p450"/>
    <property type="match status" value="1"/>
</dbReference>
<evidence type="ECO:0000313" key="8">
    <source>
        <dbReference type="EMBL" id="KAK8044173.1"/>
    </source>
</evidence>
<dbReference type="CDD" id="cd11058">
    <property type="entry name" value="CYP60B-like"/>
    <property type="match status" value="1"/>
</dbReference>
<keyword evidence="3 6" id="KW-0349">Heme</keyword>
<comment type="cofactor">
    <cofactor evidence="1">
        <name>heme</name>
        <dbReference type="ChEBI" id="CHEBI:30413"/>
    </cofactor>
</comment>
<evidence type="ECO:0000256" key="7">
    <source>
        <dbReference type="SAM" id="Phobius"/>
    </source>
</evidence>
<evidence type="ECO:0000256" key="4">
    <source>
        <dbReference type="ARBA" id="ARBA00022723"/>
    </source>
</evidence>
<dbReference type="PRINTS" id="PR00385">
    <property type="entry name" value="P450"/>
</dbReference>
<evidence type="ECO:0000313" key="9">
    <source>
        <dbReference type="Proteomes" id="UP001444661"/>
    </source>
</evidence>
<comment type="similarity">
    <text evidence="2 6">Belongs to the cytochrome P450 family.</text>
</comment>
<reference evidence="8 9" key="1">
    <citation type="submission" date="2023-01" db="EMBL/GenBank/DDBJ databases">
        <title>Analysis of 21 Apiospora genomes using comparative genomics revels a genus with tremendous synthesis potential of carbohydrate active enzymes and secondary metabolites.</title>
        <authorList>
            <person name="Sorensen T."/>
        </authorList>
    </citation>
    <scope>NUCLEOTIDE SEQUENCE [LARGE SCALE GENOMIC DNA]</scope>
    <source>
        <strain evidence="8 9">CBS 33761</strain>
    </source>
</reference>
<dbReference type="Proteomes" id="UP001444661">
    <property type="component" value="Unassembled WGS sequence"/>
</dbReference>
<dbReference type="PRINTS" id="PR00463">
    <property type="entry name" value="EP450I"/>
</dbReference>
<keyword evidence="6" id="KW-0560">Oxidoreductase</keyword>
<dbReference type="InterPro" id="IPR017972">
    <property type="entry name" value="Cyt_P450_CS"/>
</dbReference>
<keyword evidence="9" id="KW-1185">Reference proteome</keyword>
<protein>
    <submittedName>
        <fullName evidence="8">Cytochrome P450</fullName>
    </submittedName>
</protein>
<dbReference type="InterPro" id="IPR036396">
    <property type="entry name" value="Cyt_P450_sf"/>
</dbReference>
<dbReference type="EMBL" id="JAQQWK010000003">
    <property type="protein sequence ID" value="KAK8044173.1"/>
    <property type="molecule type" value="Genomic_DNA"/>
</dbReference>
<dbReference type="InterPro" id="IPR050121">
    <property type="entry name" value="Cytochrome_P450_monoxygenase"/>
</dbReference>
<keyword evidence="7" id="KW-0812">Transmembrane</keyword>
<sequence length="522" mass="59749">MALFNSLDMPNLSVGSLVLLLIGAAAIYRLVLVIYRIFFHPLSRFPGPKLYAATYFPYLYRNAIRGTFAKDLLRLHMRYGPIVRVTPDRLSLEGTVGYPQAFARRPDQEEYAKIPETYGFAKPIGIMVAGRDDHRRQRRLLSHAFSEAALAEQETYIKYYVDLLMTRLKERAEPGAAPVDMVQWYNFTTFDIIGELAFADPFDSLENSKYHPWVKMIYSTVKSSRQMLFFVHYHYLKPFLMTDTMKQNAKNRAASVQLSATKAEKRLAMKDDDTRRDIMSYVLRYNSNDEKGMTHEELTTNARSLIVAGSETTASAMSAITFHLPRNPQVYQVLADEIRTSFGSEDEINMKSVAGLPYLNACIEETLRIYPPATTVPARMCPGAMLDGKYVPKGANTLGSTKTPRTQTIIAISNWATHHNPRNFRDPETFAPERWLPAAHPRYDARYASDDHTGFRPFSYGPRDCIGKNLANAEMRLILARLLWNFDIELVEGQDDWVARQRVFDVYEKGPLMVRLRRRCVV</sequence>
<keyword evidence="6" id="KW-0503">Monooxygenase</keyword>
<evidence type="ECO:0000256" key="3">
    <source>
        <dbReference type="ARBA" id="ARBA00022617"/>
    </source>
</evidence>
<dbReference type="InterPro" id="IPR002401">
    <property type="entry name" value="Cyt_P450_E_grp-I"/>
</dbReference>
<keyword evidence="7" id="KW-1133">Transmembrane helix</keyword>
<keyword evidence="4 6" id="KW-0479">Metal-binding</keyword>
<dbReference type="PANTHER" id="PTHR24305">
    <property type="entry name" value="CYTOCHROME P450"/>
    <property type="match status" value="1"/>
</dbReference>
<comment type="caution">
    <text evidence="8">The sequence shown here is derived from an EMBL/GenBank/DDBJ whole genome shotgun (WGS) entry which is preliminary data.</text>
</comment>
<evidence type="ECO:0000256" key="1">
    <source>
        <dbReference type="ARBA" id="ARBA00001971"/>
    </source>
</evidence>
<evidence type="ECO:0000256" key="5">
    <source>
        <dbReference type="ARBA" id="ARBA00023004"/>
    </source>
</evidence>
<keyword evidence="7" id="KW-0472">Membrane</keyword>
<dbReference type="PANTHER" id="PTHR24305:SF210">
    <property type="entry name" value="CYTOCHROME P450 MONOOXYGENASE ASQL-RELATED"/>
    <property type="match status" value="1"/>
</dbReference>
<dbReference type="Gene3D" id="1.10.630.10">
    <property type="entry name" value="Cytochrome P450"/>
    <property type="match status" value="1"/>
</dbReference>
<gene>
    <name evidence="8" type="ORF">PG993_004197</name>
</gene>
<feature type="transmembrane region" description="Helical" evidence="7">
    <location>
        <begin position="12"/>
        <end position="35"/>
    </location>
</feature>
<organism evidence="8 9">
    <name type="scientific">Apiospora rasikravindrae</name>
    <dbReference type="NCBI Taxonomy" id="990691"/>
    <lineage>
        <taxon>Eukaryota</taxon>
        <taxon>Fungi</taxon>
        <taxon>Dikarya</taxon>
        <taxon>Ascomycota</taxon>
        <taxon>Pezizomycotina</taxon>
        <taxon>Sordariomycetes</taxon>
        <taxon>Xylariomycetidae</taxon>
        <taxon>Amphisphaeriales</taxon>
        <taxon>Apiosporaceae</taxon>
        <taxon>Apiospora</taxon>
    </lineage>
</organism>
<dbReference type="InterPro" id="IPR001128">
    <property type="entry name" value="Cyt_P450"/>
</dbReference>
<name>A0ABR1TC36_9PEZI</name>
<accession>A0ABR1TC36</accession>
<keyword evidence="5 6" id="KW-0408">Iron</keyword>
<evidence type="ECO:0000256" key="6">
    <source>
        <dbReference type="RuleBase" id="RU000461"/>
    </source>
</evidence>
<evidence type="ECO:0000256" key="2">
    <source>
        <dbReference type="ARBA" id="ARBA00010617"/>
    </source>
</evidence>
<dbReference type="SUPFAM" id="SSF48264">
    <property type="entry name" value="Cytochrome P450"/>
    <property type="match status" value="1"/>
</dbReference>